<dbReference type="PANTHER" id="PTHR30160">
    <property type="entry name" value="TETRAACYLDISACCHARIDE 4'-KINASE-RELATED"/>
    <property type="match status" value="1"/>
</dbReference>
<dbReference type="Gene3D" id="3.40.50.2000">
    <property type="entry name" value="Glycogen Phosphorylase B"/>
    <property type="match status" value="2"/>
</dbReference>
<keyword evidence="1" id="KW-0328">Glycosyltransferase</keyword>
<evidence type="ECO:0000256" key="2">
    <source>
        <dbReference type="ARBA" id="ARBA00022679"/>
    </source>
</evidence>
<feature type="non-terminal residue" evidence="3">
    <location>
        <position position="270"/>
    </location>
</feature>
<evidence type="ECO:0000256" key="1">
    <source>
        <dbReference type="ARBA" id="ARBA00022676"/>
    </source>
</evidence>
<proteinExistence type="predicted"/>
<dbReference type="GO" id="GO:0005829">
    <property type="term" value="C:cytosol"/>
    <property type="evidence" value="ECO:0007669"/>
    <property type="project" value="TreeGrafter"/>
</dbReference>
<dbReference type="Pfam" id="PF01075">
    <property type="entry name" value="Glyco_transf_9"/>
    <property type="match status" value="1"/>
</dbReference>
<dbReference type="InterPro" id="IPR051199">
    <property type="entry name" value="LPS_LOS_Heptosyltrfase"/>
</dbReference>
<dbReference type="GO" id="GO:0008713">
    <property type="term" value="F:ADP-heptose-lipopolysaccharide heptosyltransferase activity"/>
    <property type="evidence" value="ECO:0007669"/>
    <property type="project" value="TreeGrafter"/>
</dbReference>
<dbReference type="EMBL" id="UINC01160320">
    <property type="protein sequence ID" value="SVD58903.1"/>
    <property type="molecule type" value="Genomic_DNA"/>
</dbReference>
<sequence>MYLTKNFFPRIFLKTIDFLLNTKNIKTSKNIIKINKILISNIGHLGDVVISTAVIELIKSNYPDVKIGFLTSTWSLPIVKESSQIDFSHTFDHFMLNRGKSIFERLKLHIKSAIESKKEILLINYDAAIDLRHFFPNSIFLLYKSKIPIITGFNSGGFGPLLNFSHNWENKNQHLSKYHLELVHDIFSQINDTNNLKTNLNLHFDINEENILLRKNKLKRNNYVIFHPGTGNPVRKWPNNYWAQLAKLLQDQGEYIVITGKGYDENQDII</sequence>
<keyword evidence="2" id="KW-0808">Transferase</keyword>
<dbReference type="GO" id="GO:0009244">
    <property type="term" value="P:lipopolysaccharide core region biosynthetic process"/>
    <property type="evidence" value="ECO:0007669"/>
    <property type="project" value="TreeGrafter"/>
</dbReference>
<accession>A0A382WJD5</accession>
<protein>
    <recommendedName>
        <fullName evidence="4">Glycosyltransferase family 9 protein</fullName>
    </recommendedName>
</protein>
<name>A0A382WJD5_9ZZZZ</name>
<reference evidence="3" key="1">
    <citation type="submission" date="2018-05" db="EMBL/GenBank/DDBJ databases">
        <authorList>
            <person name="Lanie J.A."/>
            <person name="Ng W.-L."/>
            <person name="Kazmierczak K.M."/>
            <person name="Andrzejewski T.M."/>
            <person name="Davidsen T.M."/>
            <person name="Wayne K.J."/>
            <person name="Tettelin H."/>
            <person name="Glass J.I."/>
            <person name="Rusch D."/>
            <person name="Podicherti R."/>
            <person name="Tsui H.-C.T."/>
            <person name="Winkler M.E."/>
        </authorList>
    </citation>
    <scope>NUCLEOTIDE SEQUENCE</scope>
</reference>
<gene>
    <name evidence="3" type="ORF">METZ01_LOCUS411757</name>
</gene>
<organism evidence="3">
    <name type="scientific">marine metagenome</name>
    <dbReference type="NCBI Taxonomy" id="408172"/>
    <lineage>
        <taxon>unclassified sequences</taxon>
        <taxon>metagenomes</taxon>
        <taxon>ecological metagenomes</taxon>
    </lineage>
</organism>
<evidence type="ECO:0000313" key="3">
    <source>
        <dbReference type="EMBL" id="SVD58903.1"/>
    </source>
</evidence>
<dbReference type="InterPro" id="IPR002201">
    <property type="entry name" value="Glyco_trans_9"/>
</dbReference>
<evidence type="ECO:0008006" key="4">
    <source>
        <dbReference type="Google" id="ProtNLM"/>
    </source>
</evidence>
<dbReference type="SUPFAM" id="SSF53756">
    <property type="entry name" value="UDP-Glycosyltransferase/glycogen phosphorylase"/>
    <property type="match status" value="1"/>
</dbReference>
<dbReference type="AlphaFoldDB" id="A0A382WJD5"/>